<accession>A0A7D5KEY5</accession>
<dbReference type="Proteomes" id="UP000509750">
    <property type="component" value="Chromosome"/>
</dbReference>
<dbReference type="RefSeq" id="WP_179170171.1">
    <property type="nucleotide sequence ID" value="NZ_CP058529.1"/>
</dbReference>
<sequence>MAAKRPTVGLDHPTVVPANFDPDGRGAGEADAGDEGTDGGDQDEDAEATDDD</sequence>
<dbReference type="GeneID" id="56029975"/>
<feature type="compositionally biased region" description="Acidic residues" evidence="1">
    <location>
        <begin position="31"/>
        <end position="52"/>
    </location>
</feature>
<dbReference type="EMBL" id="CP058529">
    <property type="protein sequence ID" value="QLG28597.1"/>
    <property type="molecule type" value="Genomic_DNA"/>
</dbReference>
<organism evidence="2 3">
    <name type="scientific">Halorarum halophilum</name>
    <dbReference type="NCBI Taxonomy" id="2743090"/>
    <lineage>
        <taxon>Archaea</taxon>
        <taxon>Methanobacteriati</taxon>
        <taxon>Methanobacteriota</taxon>
        <taxon>Stenosarchaea group</taxon>
        <taxon>Halobacteria</taxon>
        <taxon>Halobacteriales</taxon>
        <taxon>Haloferacaceae</taxon>
        <taxon>Halorarum</taxon>
    </lineage>
</organism>
<feature type="region of interest" description="Disordered" evidence="1">
    <location>
        <begin position="1"/>
        <end position="52"/>
    </location>
</feature>
<gene>
    <name evidence="2" type="ORF">HUG10_14040</name>
</gene>
<dbReference type="AlphaFoldDB" id="A0A7D5KEY5"/>
<evidence type="ECO:0000256" key="1">
    <source>
        <dbReference type="SAM" id="MobiDB-lite"/>
    </source>
</evidence>
<name>A0A7D5KEY5_9EURY</name>
<evidence type="ECO:0000313" key="2">
    <source>
        <dbReference type="EMBL" id="QLG28597.1"/>
    </source>
</evidence>
<reference evidence="2 3" key="1">
    <citation type="submission" date="2020-07" db="EMBL/GenBank/DDBJ databases">
        <title>Gai3-2, isolated from salt lake.</title>
        <authorList>
            <person name="Cui H."/>
            <person name="Shi X."/>
        </authorList>
    </citation>
    <scope>NUCLEOTIDE SEQUENCE [LARGE SCALE GENOMIC DNA]</scope>
    <source>
        <strain evidence="2 3">Gai3-2</strain>
    </source>
</reference>
<protein>
    <submittedName>
        <fullName evidence="2">Uncharacterized protein</fullName>
    </submittedName>
</protein>
<keyword evidence="3" id="KW-1185">Reference proteome</keyword>
<dbReference type="KEGG" id="halg:HUG10_14040"/>
<evidence type="ECO:0000313" key="3">
    <source>
        <dbReference type="Proteomes" id="UP000509750"/>
    </source>
</evidence>
<proteinExistence type="predicted"/>